<evidence type="ECO:0000313" key="2">
    <source>
        <dbReference type="Proteomes" id="UP000829354"/>
    </source>
</evidence>
<dbReference type="AlphaFoldDB" id="A0AAE9EW87"/>
<dbReference type="EMBL" id="CP092624">
    <property type="protein sequence ID" value="UMM32860.1"/>
    <property type="molecule type" value="Genomic_DNA"/>
</dbReference>
<organism evidence="1 2">
    <name type="scientific">Caenorhabditis briggsae</name>
    <dbReference type="NCBI Taxonomy" id="6238"/>
    <lineage>
        <taxon>Eukaryota</taxon>
        <taxon>Metazoa</taxon>
        <taxon>Ecdysozoa</taxon>
        <taxon>Nematoda</taxon>
        <taxon>Chromadorea</taxon>
        <taxon>Rhabditida</taxon>
        <taxon>Rhabditina</taxon>
        <taxon>Rhabditomorpha</taxon>
        <taxon>Rhabditoidea</taxon>
        <taxon>Rhabditidae</taxon>
        <taxon>Peloderinae</taxon>
        <taxon>Caenorhabditis</taxon>
    </lineage>
</organism>
<evidence type="ECO:0000313" key="1">
    <source>
        <dbReference type="EMBL" id="UMM32860.1"/>
    </source>
</evidence>
<gene>
    <name evidence="1" type="ORF">L5515_006523</name>
</gene>
<dbReference type="Proteomes" id="UP000829354">
    <property type="component" value="Chromosome V"/>
</dbReference>
<keyword evidence="2" id="KW-1185">Reference proteome</keyword>
<sequence length="210" mass="24781">MTKYQTGFLEIVDWVRKFFKCEPTEIKIGTGCITNYDEILHWEPLLNTPNLVIKECNQSQFILEMLEKRHEKKLRTHIRLVDISHPRSISIEGLSSLDYFNGRINFQSVDSNFVSEYIRNFLIQGNSEFLVLRAAIPDWPRDQVNAFGTDLNLEHFDINPNRTHAPQVDFFELQNDIRMFQMRKNDTSVLVFHFSQDTLGFDKMAITVWF</sequence>
<protein>
    <submittedName>
        <fullName evidence="1">Uncharacterized protein</fullName>
    </submittedName>
</protein>
<proteinExistence type="predicted"/>
<reference evidence="1 2" key="1">
    <citation type="submission" date="2022-04" db="EMBL/GenBank/DDBJ databases">
        <title>Chromosome-level reference genomes for two strains of Caenorhabditis briggsae: an improved platform for comparative genomics.</title>
        <authorList>
            <person name="Stevens L."/>
            <person name="Andersen E."/>
        </authorList>
    </citation>
    <scope>NUCLEOTIDE SEQUENCE [LARGE SCALE GENOMIC DNA]</scope>
    <source>
        <strain evidence="1">VX34</strain>
        <tissue evidence="1">Whole-organism</tissue>
    </source>
</reference>
<accession>A0AAE9EW87</accession>
<name>A0AAE9EW87_CAEBR</name>